<protein>
    <submittedName>
        <fullName evidence="2">Uncharacterized protein</fullName>
    </submittedName>
</protein>
<keyword evidence="3" id="KW-1185">Reference proteome</keyword>
<reference evidence="2" key="1">
    <citation type="submission" date="2021-12" db="EMBL/GenBank/DDBJ databases">
        <authorList>
            <person name="King R."/>
        </authorList>
    </citation>
    <scope>NUCLEOTIDE SEQUENCE</scope>
</reference>
<dbReference type="Proteomes" id="UP001152759">
    <property type="component" value="Chromosome 9"/>
</dbReference>
<evidence type="ECO:0000313" key="3">
    <source>
        <dbReference type="Proteomes" id="UP001152759"/>
    </source>
</evidence>
<feature type="compositionally biased region" description="Polar residues" evidence="1">
    <location>
        <begin position="124"/>
        <end position="137"/>
    </location>
</feature>
<dbReference type="EMBL" id="OU963870">
    <property type="protein sequence ID" value="CAH0778546.1"/>
    <property type="molecule type" value="Genomic_DNA"/>
</dbReference>
<dbReference type="AlphaFoldDB" id="A0A9P0CGU5"/>
<name>A0A9P0CGU5_BEMTA</name>
<evidence type="ECO:0000313" key="2">
    <source>
        <dbReference type="EMBL" id="CAH0778546.1"/>
    </source>
</evidence>
<accession>A0A9P0CGU5</accession>
<organism evidence="2 3">
    <name type="scientific">Bemisia tabaci</name>
    <name type="common">Sweetpotato whitefly</name>
    <name type="synonym">Aleurodes tabaci</name>
    <dbReference type="NCBI Taxonomy" id="7038"/>
    <lineage>
        <taxon>Eukaryota</taxon>
        <taxon>Metazoa</taxon>
        <taxon>Ecdysozoa</taxon>
        <taxon>Arthropoda</taxon>
        <taxon>Hexapoda</taxon>
        <taxon>Insecta</taxon>
        <taxon>Pterygota</taxon>
        <taxon>Neoptera</taxon>
        <taxon>Paraneoptera</taxon>
        <taxon>Hemiptera</taxon>
        <taxon>Sternorrhyncha</taxon>
        <taxon>Aleyrodoidea</taxon>
        <taxon>Aleyrodidae</taxon>
        <taxon>Aleyrodinae</taxon>
        <taxon>Bemisia</taxon>
    </lineage>
</organism>
<evidence type="ECO:0000256" key="1">
    <source>
        <dbReference type="SAM" id="MobiDB-lite"/>
    </source>
</evidence>
<feature type="region of interest" description="Disordered" evidence="1">
    <location>
        <begin position="118"/>
        <end position="137"/>
    </location>
</feature>
<proteinExistence type="predicted"/>
<sequence>MKNYSRWMVSHVCIGYVFLVALVLVAGVTQAKTTGVLLYTDPKIQPDNVIVWNNIGKVIDDTIGQGNQENDPVLHSRSLDFMNALGGLSGTINNSGVSNGHGNGLNGLDIAKNSKKLDNVTPAPETSNSSTKPSSAVKTWHGSNLRIDHNGVQITVISHKQRPQHIEIDAEKVYINNEIVCDSVQNLRPKPWYQRRGDGSEWYTNLSVGKPMLHRQMQEFIDDVKKFEREGGFNDGSSDESSGEIKTWHGNFLRIDHNGLKAIVISPRIENIELNGRTVYLNNQVVCDDVKSLRSEPRHQKRTGGSEWLTNLNVGRAMRTAEIEAFDEYLKDVEQAKSAWSGTVEEKLPSEQQRAPVKMDDKTIIENLGKLINW</sequence>
<gene>
    <name evidence="2" type="ORF">BEMITA_LOCUS14332</name>
</gene>